<organism evidence="3 4">
    <name type="scientific">Solimonas fluminis</name>
    <dbReference type="NCBI Taxonomy" id="2086571"/>
    <lineage>
        <taxon>Bacteria</taxon>
        <taxon>Pseudomonadati</taxon>
        <taxon>Pseudomonadota</taxon>
        <taxon>Gammaproteobacteria</taxon>
        <taxon>Nevskiales</taxon>
        <taxon>Nevskiaceae</taxon>
        <taxon>Solimonas</taxon>
    </lineage>
</organism>
<dbReference type="Proteomes" id="UP000238220">
    <property type="component" value="Unassembled WGS sequence"/>
</dbReference>
<dbReference type="GO" id="GO:0015627">
    <property type="term" value="C:type II protein secretion system complex"/>
    <property type="evidence" value="ECO:0007669"/>
    <property type="project" value="InterPro"/>
</dbReference>
<dbReference type="PRINTS" id="PR00813">
    <property type="entry name" value="BCTERIALGSPG"/>
</dbReference>
<dbReference type="PANTHER" id="PTHR30093:SF47">
    <property type="entry name" value="TYPE IV PILUS NON-CORE MINOR PILIN PILE"/>
    <property type="match status" value="1"/>
</dbReference>
<dbReference type="SUPFAM" id="SSF54523">
    <property type="entry name" value="Pili subunits"/>
    <property type="match status" value="1"/>
</dbReference>
<dbReference type="Pfam" id="PF16732">
    <property type="entry name" value="ComP_DUS"/>
    <property type="match status" value="1"/>
</dbReference>
<dbReference type="PANTHER" id="PTHR30093">
    <property type="entry name" value="GENERAL SECRETION PATHWAY PROTEIN G"/>
    <property type="match status" value="1"/>
</dbReference>
<keyword evidence="2" id="KW-0812">Transmembrane</keyword>
<dbReference type="RefSeq" id="WP_104229415.1">
    <property type="nucleotide sequence ID" value="NZ_PSNW01000002.1"/>
</dbReference>
<keyword evidence="2" id="KW-1133">Transmembrane helix</keyword>
<dbReference type="OrthoDB" id="5296638at2"/>
<name>A0A2S5TJN0_9GAMM</name>
<evidence type="ECO:0000313" key="3">
    <source>
        <dbReference type="EMBL" id="PPE75189.1"/>
    </source>
</evidence>
<reference evidence="3 4" key="1">
    <citation type="submission" date="2018-02" db="EMBL/GenBank/DDBJ databases">
        <title>Genome sequencing of Solimonas sp. HR-BB.</title>
        <authorList>
            <person name="Lee Y."/>
            <person name="Jeon C.O."/>
        </authorList>
    </citation>
    <scope>NUCLEOTIDE SEQUENCE [LARGE SCALE GENOMIC DNA]</scope>
    <source>
        <strain evidence="3 4">HR-BB</strain>
    </source>
</reference>
<dbReference type="InterPro" id="IPR012902">
    <property type="entry name" value="N_methyl_site"/>
</dbReference>
<dbReference type="InterPro" id="IPR045584">
    <property type="entry name" value="Pilin-like"/>
</dbReference>
<keyword evidence="4" id="KW-1185">Reference proteome</keyword>
<sequence>MRRRILGVTLIELVVVVAIIGILAAIALPSYQSFVIRGRRAEAKTEIMEIANREQQFLLAHRAYASKAEIEGSGYALPSTLTPYYSYSITVGSTGAPSFLITFTPSGAQASDGPLTLNHQGIKTPADKWKK</sequence>
<dbReference type="GO" id="GO:0043683">
    <property type="term" value="P:type IV pilus assembly"/>
    <property type="evidence" value="ECO:0007669"/>
    <property type="project" value="InterPro"/>
</dbReference>
<comment type="caution">
    <text evidence="3">The sequence shown here is derived from an EMBL/GenBank/DDBJ whole genome shotgun (WGS) entry which is preliminary data.</text>
</comment>
<dbReference type="GO" id="GO:0015628">
    <property type="term" value="P:protein secretion by the type II secretion system"/>
    <property type="evidence" value="ECO:0007669"/>
    <property type="project" value="InterPro"/>
</dbReference>
<accession>A0A2S5TJN0</accession>
<dbReference type="InterPro" id="IPR031982">
    <property type="entry name" value="PilE-like"/>
</dbReference>
<dbReference type="NCBIfam" id="TIGR02532">
    <property type="entry name" value="IV_pilin_GFxxxE"/>
    <property type="match status" value="1"/>
</dbReference>
<gene>
    <name evidence="3" type="ORF">C3942_05810</name>
</gene>
<evidence type="ECO:0000256" key="1">
    <source>
        <dbReference type="ARBA" id="ARBA00022481"/>
    </source>
</evidence>
<dbReference type="Pfam" id="PF07963">
    <property type="entry name" value="N_methyl"/>
    <property type="match status" value="1"/>
</dbReference>
<feature type="transmembrane region" description="Helical" evidence="2">
    <location>
        <begin position="6"/>
        <end position="31"/>
    </location>
</feature>
<evidence type="ECO:0000256" key="2">
    <source>
        <dbReference type="SAM" id="Phobius"/>
    </source>
</evidence>
<dbReference type="EMBL" id="PSNW01000002">
    <property type="protein sequence ID" value="PPE75189.1"/>
    <property type="molecule type" value="Genomic_DNA"/>
</dbReference>
<dbReference type="Gene3D" id="3.30.700.10">
    <property type="entry name" value="Glycoprotein, Type 4 Pilin"/>
    <property type="match status" value="1"/>
</dbReference>
<protein>
    <submittedName>
        <fullName evidence="3">Prepilin-type cleavage/methylation domain-containing protein</fullName>
    </submittedName>
</protein>
<evidence type="ECO:0000313" key="4">
    <source>
        <dbReference type="Proteomes" id="UP000238220"/>
    </source>
</evidence>
<keyword evidence="2" id="KW-0472">Membrane</keyword>
<dbReference type="AlphaFoldDB" id="A0A2S5TJN0"/>
<proteinExistence type="predicted"/>
<dbReference type="InterPro" id="IPR000983">
    <property type="entry name" value="Bac_GSPG_pilin"/>
</dbReference>
<keyword evidence="1" id="KW-0488">Methylation</keyword>